<sequence length="95" mass="11156">MAKKYNQEFKHQAVQLILEEGKTVAQAARELGLHENTLYRWVTEVKKDGDQAFPGSGNLKPEEKSLRDLQKKIRDLEEENEILKKAMHYFAKDRR</sequence>
<dbReference type="GO" id="GO:0006313">
    <property type="term" value="P:DNA transposition"/>
    <property type="evidence" value="ECO:0007669"/>
    <property type="project" value="InterPro"/>
</dbReference>
<dbReference type="AlphaFoldDB" id="A0A511VBB4"/>
<protein>
    <submittedName>
        <fullName evidence="2">Transposase</fullName>
    </submittedName>
</protein>
<dbReference type="GO" id="GO:0004803">
    <property type="term" value="F:transposase activity"/>
    <property type="evidence" value="ECO:0007669"/>
    <property type="project" value="InterPro"/>
</dbReference>
<evidence type="ECO:0000256" key="1">
    <source>
        <dbReference type="SAM" id="Coils"/>
    </source>
</evidence>
<feature type="coiled-coil region" evidence="1">
    <location>
        <begin position="59"/>
        <end position="86"/>
    </location>
</feature>
<keyword evidence="1" id="KW-0175">Coiled coil</keyword>
<proteinExistence type="predicted"/>
<dbReference type="Pfam" id="PF01527">
    <property type="entry name" value="HTH_Tnp_1"/>
    <property type="match status" value="1"/>
</dbReference>
<dbReference type="InterPro" id="IPR002514">
    <property type="entry name" value="Transposase_8"/>
</dbReference>
<reference evidence="2 3" key="1">
    <citation type="submission" date="2019-07" db="EMBL/GenBank/DDBJ databases">
        <title>Whole genome shotgun sequence of Aneurinibacillus danicus NBRC 102444.</title>
        <authorList>
            <person name="Hosoyama A."/>
            <person name="Uohara A."/>
            <person name="Ohji S."/>
            <person name="Ichikawa N."/>
        </authorList>
    </citation>
    <scope>NUCLEOTIDE SEQUENCE [LARGE SCALE GENOMIC DNA]</scope>
    <source>
        <strain evidence="2 3">NBRC 102444</strain>
    </source>
</reference>
<dbReference type="PANTHER" id="PTHR33215">
    <property type="entry name" value="PROTEIN DISTAL ANTENNA"/>
    <property type="match status" value="1"/>
</dbReference>
<dbReference type="Proteomes" id="UP000321157">
    <property type="component" value="Unassembled WGS sequence"/>
</dbReference>
<gene>
    <name evidence="2" type="primary">tnp</name>
    <name evidence="2" type="ORF">ADA01nite_36860</name>
</gene>
<dbReference type="SUPFAM" id="SSF46689">
    <property type="entry name" value="Homeodomain-like"/>
    <property type="match status" value="1"/>
</dbReference>
<dbReference type="Gene3D" id="1.10.10.60">
    <property type="entry name" value="Homeodomain-like"/>
    <property type="match status" value="1"/>
</dbReference>
<dbReference type="InterPro" id="IPR009057">
    <property type="entry name" value="Homeodomain-like_sf"/>
</dbReference>
<name>A0A511VBB4_9BACL</name>
<evidence type="ECO:0000313" key="2">
    <source>
        <dbReference type="EMBL" id="GEN36226.1"/>
    </source>
</evidence>
<dbReference type="EMBL" id="BJXX01000171">
    <property type="protein sequence ID" value="GEN36226.1"/>
    <property type="molecule type" value="Genomic_DNA"/>
</dbReference>
<dbReference type="PANTHER" id="PTHR33215:SF13">
    <property type="entry name" value="PROTEIN DISTAL ANTENNA"/>
    <property type="match status" value="1"/>
</dbReference>
<dbReference type="GO" id="GO:0003677">
    <property type="term" value="F:DNA binding"/>
    <property type="evidence" value="ECO:0007669"/>
    <property type="project" value="InterPro"/>
</dbReference>
<keyword evidence="3" id="KW-1185">Reference proteome</keyword>
<dbReference type="InterPro" id="IPR051839">
    <property type="entry name" value="RD_transcriptional_regulator"/>
</dbReference>
<comment type="caution">
    <text evidence="2">The sequence shown here is derived from an EMBL/GenBank/DDBJ whole genome shotgun (WGS) entry which is preliminary data.</text>
</comment>
<accession>A0A511VBB4</accession>
<organism evidence="2 3">
    <name type="scientific">Aneurinibacillus danicus</name>
    <dbReference type="NCBI Taxonomy" id="267746"/>
    <lineage>
        <taxon>Bacteria</taxon>
        <taxon>Bacillati</taxon>
        <taxon>Bacillota</taxon>
        <taxon>Bacilli</taxon>
        <taxon>Bacillales</taxon>
        <taxon>Paenibacillaceae</taxon>
        <taxon>Aneurinibacillus group</taxon>
        <taxon>Aneurinibacillus</taxon>
    </lineage>
</organism>
<evidence type="ECO:0000313" key="3">
    <source>
        <dbReference type="Proteomes" id="UP000321157"/>
    </source>
</evidence>